<dbReference type="EMBL" id="KB587215">
    <property type="protein sequence ID" value="EMP25711.1"/>
    <property type="molecule type" value="Genomic_DNA"/>
</dbReference>
<dbReference type="AlphaFoldDB" id="M7AKN4"/>
<organism evidence="1 2">
    <name type="scientific">Chelonia mydas</name>
    <name type="common">Green sea-turtle</name>
    <name type="synonym">Chelonia agassizi</name>
    <dbReference type="NCBI Taxonomy" id="8469"/>
    <lineage>
        <taxon>Eukaryota</taxon>
        <taxon>Metazoa</taxon>
        <taxon>Chordata</taxon>
        <taxon>Craniata</taxon>
        <taxon>Vertebrata</taxon>
        <taxon>Euteleostomi</taxon>
        <taxon>Archelosauria</taxon>
        <taxon>Testudinata</taxon>
        <taxon>Testudines</taxon>
        <taxon>Cryptodira</taxon>
        <taxon>Durocryptodira</taxon>
        <taxon>Americhelydia</taxon>
        <taxon>Chelonioidea</taxon>
        <taxon>Cheloniidae</taxon>
        <taxon>Chelonia</taxon>
    </lineage>
</organism>
<accession>M7AKN4</accession>
<protein>
    <submittedName>
        <fullName evidence="1">Uncharacterized protein</fullName>
    </submittedName>
</protein>
<evidence type="ECO:0000313" key="2">
    <source>
        <dbReference type="Proteomes" id="UP000031443"/>
    </source>
</evidence>
<keyword evidence="2" id="KW-1185">Reference proteome</keyword>
<proteinExistence type="predicted"/>
<evidence type="ECO:0000313" key="1">
    <source>
        <dbReference type="EMBL" id="EMP25711.1"/>
    </source>
</evidence>
<dbReference type="Proteomes" id="UP000031443">
    <property type="component" value="Unassembled WGS sequence"/>
</dbReference>
<sequence length="113" mass="12730">MLVISRVVKCMCRDRIKGYAGSPFVPFSECYRSTNILGFSESVRSQHQHQDRAALPGLPVADLSDIQYSWMTINIKEMELISPRNLQPSAVFDCCSESDMKRRALQRAGESGD</sequence>
<gene>
    <name evidence="1" type="ORF">UY3_17214</name>
</gene>
<name>M7AKN4_CHEMY</name>
<reference evidence="2" key="1">
    <citation type="journal article" date="2013" name="Nat. Genet.">
        <title>The draft genomes of soft-shell turtle and green sea turtle yield insights into the development and evolution of the turtle-specific body plan.</title>
        <authorList>
            <person name="Wang Z."/>
            <person name="Pascual-Anaya J."/>
            <person name="Zadissa A."/>
            <person name="Li W."/>
            <person name="Niimura Y."/>
            <person name="Huang Z."/>
            <person name="Li C."/>
            <person name="White S."/>
            <person name="Xiong Z."/>
            <person name="Fang D."/>
            <person name="Wang B."/>
            <person name="Ming Y."/>
            <person name="Chen Y."/>
            <person name="Zheng Y."/>
            <person name="Kuraku S."/>
            <person name="Pignatelli M."/>
            <person name="Herrero J."/>
            <person name="Beal K."/>
            <person name="Nozawa M."/>
            <person name="Li Q."/>
            <person name="Wang J."/>
            <person name="Zhang H."/>
            <person name="Yu L."/>
            <person name="Shigenobu S."/>
            <person name="Wang J."/>
            <person name="Liu J."/>
            <person name="Flicek P."/>
            <person name="Searle S."/>
            <person name="Wang J."/>
            <person name="Kuratani S."/>
            <person name="Yin Y."/>
            <person name="Aken B."/>
            <person name="Zhang G."/>
            <person name="Irie N."/>
        </authorList>
    </citation>
    <scope>NUCLEOTIDE SEQUENCE [LARGE SCALE GENOMIC DNA]</scope>
</reference>